<evidence type="ECO:0000313" key="2">
    <source>
        <dbReference type="EMBL" id="PIP23147.1"/>
    </source>
</evidence>
<comment type="caution">
    <text evidence="2">The sequence shown here is derived from an EMBL/GenBank/DDBJ whole genome shotgun (WGS) entry which is preliminary data.</text>
</comment>
<name>A0A2G9YVB6_9BACT</name>
<reference evidence="2 3" key="1">
    <citation type="submission" date="2017-09" db="EMBL/GenBank/DDBJ databases">
        <title>Depth-based differentiation of microbial function through sediment-hosted aquifers and enrichment of novel symbionts in the deep terrestrial subsurface.</title>
        <authorList>
            <person name="Probst A.J."/>
            <person name="Ladd B."/>
            <person name="Jarett J.K."/>
            <person name="Geller-Mcgrath D.E."/>
            <person name="Sieber C.M."/>
            <person name="Emerson J.B."/>
            <person name="Anantharaman K."/>
            <person name="Thomas B.C."/>
            <person name="Malmstrom R."/>
            <person name="Stieglmeier M."/>
            <person name="Klingl A."/>
            <person name="Woyke T."/>
            <person name="Ryan C.M."/>
            <person name="Banfield J.F."/>
        </authorList>
    </citation>
    <scope>NUCLEOTIDE SEQUENCE [LARGE SCALE GENOMIC DNA]</scope>
    <source>
        <strain evidence="2">CG23_combo_of_CG06-09_8_20_14_all_39_17</strain>
    </source>
</reference>
<dbReference type="AlphaFoldDB" id="A0A2G9YVB6"/>
<accession>A0A2G9YVB6</accession>
<evidence type="ECO:0000313" key="3">
    <source>
        <dbReference type="Proteomes" id="UP000229976"/>
    </source>
</evidence>
<protein>
    <recommendedName>
        <fullName evidence="1">MurL N-terminal domain-containing protein</fullName>
    </recommendedName>
</protein>
<proteinExistence type="predicted"/>
<feature type="non-terminal residue" evidence="2">
    <location>
        <position position="121"/>
    </location>
</feature>
<dbReference type="Pfam" id="PF26299">
    <property type="entry name" value="MurL_N"/>
    <property type="match status" value="1"/>
</dbReference>
<dbReference type="Proteomes" id="UP000229976">
    <property type="component" value="Unassembled WGS sequence"/>
</dbReference>
<organism evidence="2 3">
    <name type="scientific">Candidatus Nealsonbacteria bacterium CG23_combo_of_CG06-09_8_20_14_all_39_17</name>
    <dbReference type="NCBI Taxonomy" id="1974722"/>
    <lineage>
        <taxon>Bacteria</taxon>
        <taxon>Candidatus Nealsoniibacteriota</taxon>
    </lineage>
</organism>
<sequence>MRFEELRKKYPKFVYQGYSYRISDRNLEIFFEFRIGSEFIFNPKITIENIDKKRLEGIKIETLDNLVFNLGMIEALSYWKATCSPLIEIKCGFLNAGQVKWWKDLMEKGLGQFFYENKIDF</sequence>
<feature type="domain" description="MurL N-terminal" evidence="1">
    <location>
        <begin position="7"/>
        <end position="120"/>
    </location>
</feature>
<dbReference type="EMBL" id="PCRO01000002">
    <property type="protein sequence ID" value="PIP23147.1"/>
    <property type="molecule type" value="Genomic_DNA"/>
</dbReference>
<dbReference type="InterPro" id="IPR058740">
    <property type="entry name" value="MurL_N"/>
</dbReference>
<gene>
    <name evidence="2" type="ORF">COX37_00035</name>
</gene>
<evidence type="ECO:0000259" key="1">
    <source>
        <dbReference type="Pfam" id="PF26299"/>
    </source>
</evidence>